<sequence>MTKPRPTAVKTHAILRTVTLSFSFSKFKLIPPGLYDQIDFRKQLLIKINRNGKFSVFKNCSSVGERYVGLILITTEIDQPIKIVLITSSKVAISLINIAGNTLISK</sequence>
<protein>
    <submittedName>
        <fullName evidence="1">Uncharacterized protein</fullName>
    </submittedName>
</protein>
<organism evidence="1 2">
    <name type="scientific">Candida albicans P78048</name>
    <dbReference type="NCBI Taxonomy" id="1094989"/>
    <lineage>
        <taxon>Eukaryota</taxon>
        <taxon>Fungi</taxon>
        <taxon>Dikarya</taxon>
        <taxon>Ascomycota</taxon>
        <taxon>Saccharomycotina</taxon>
        <taxon>Pichiomycetes</taxon>
        <taxon>Debaryomycetaceae</taxon>
        <taxon>Candida/Lodderomyces clade</taxon>
        <taxon>Candida</taxon>
    </lineage>
</organism>
<evidence type="ECO:0000313" key="2">
    <source>
        <dbReference type="Proteomes" id="UP000030161"/>
    </source>
</evidence>
<dbReference type="EMBL" id="AJIX01000042">
    <property type="protein sequence ID" value="KGR04465.1"/>
    <property type="molecule type" value="Genomic_DNA"/>
</dbReference>
<dbReference type="Proteomes" id="UP000030161">
    <property type="component" value="Unassembled WGS sequence"/>
</dbReference>
<comment type="caution">
    <text evidence="1">The sequence shown here is derived from an EMBL/GenBank/DDBJ whole genome shotgun (WGS) entry which is preliminary data.</text>
</comment>
<accession>A0AB34PKB5</accession>
<dbReference type="AlphaFoldDB" id="A0AB34PKB5"/>
<proteinExistence type="predicted"/>
<evidence type="ECO:0000313" key="1">
    <source>
        <dbReference type="EMBL" id="KGR04465.1"/>
    </source>
</evidence>
<reference evidence="1 2" key="1">
    <citation type="submission" date="2013-12" db="EMBL/GenBank/DDBJ databases">
        <title>The Genome Sequence of Candida albicans P78048.</title>
        <authorList>
            <consortium name="The Broad Institute Genome Sequencing Platform"/>
            <consortium name="The Broad Institute Genome Sequencing Center for Infectious Disease"/>
            <person name="Cuomo C."/>
            <person name="Bennett R."/>
            <person name="Hirakawa M."/>
            <person name="Noverr M."/>
            <person name="Mitchell A."/>
            <person name="Young S.K."/>
            <person name="Zeng Q."/>
            <person name="Gargeya S."/>
            <person name="Fitzgerald M."/>
            <person name="Abouelleil A."/>
            <person name="Alvarado L."/>
            <person name="Berlin A.M."/>
            <person name="Chapman S.B."/>
            <person name="Dewar J."/>
            <person name="Goldberg J."/>
            <person name="Griggs A."/>
            <person name="Gujja S."/>
            <person name="Hansen M."/>
            <person name="Howarth C."/>
            <person name="Imamovic A."/>
            <person name="Larimer J."/>
            <person name="McCowan C."/>
            <person name="Murphy C."/>
            <person name="Pearson M."/>
            <person name="Priest M."/>
            <person name="Roberts A."/>
            <person name="Saif S."/>
            <person name="Shea T."/>
            <person name="Sykes S."/>
            <person name="Wortman J."/>
            <person name="Nusbaum C."/>
            <person name="Birren B."/>
        </authorList>
    </citation>
    <scope>NUCLEOTIDE SEQUENCE [LARGE SCALE GENOMIC DNA]</scope>
    <source>
        <strain evidence="1 2">P78048</strain>
    </source>
</reference>
<gene>
    <name evidence="1" type="ORF">MG3_05593</name>
</gene>
<name>A0AB34PKB5_CANAX</name>